<accession>A0A8J1TFQ0</accession>
<gene>
    <name evidence="2" type="ORF">OFUS_LOCUS3571</name>
</gene>
<name>A0A8J1TFQ0_OWEFU</name>
<comment type="caution">
    <text evidence="2">The sequence shown here is derived from an EMBL/GenBank/DDBJ whole genome shotgun (WGS) entry which is preliminary data.</text>
</comment>
<protein>
    <submittedName>
        <fullName evidence="2">Uncharacterized protein</fullName>
    </submittedName>
</protein>
<reference evidence="2" key="1">
    <citation type="submission" date="2022-03" db="EMBL/GenBank/DDBJ databases">
        <authorList>
            <person name="Martin C."/>
        </authorList>
    </citation>
    <scope>NUCLEOTIDE SEQUENCE</scope>
</reference>
<evidence type="ECO:0000256" key="1">
    <source>
        <dbReference type="SAM" id="MobiDB-lite"/>
    </source>
</evidence>
<evidence type="ECO:0000313" key="3">
    <source>
        <dbReference type="Proteomes" id="UP000749559"/>
    </source>
</evidence>
<dbReference type="AlphaFoldDB" id="A0A8J1TFQ0"/>
<evidence type="ECO:0000313" key="2">
    <source>
        <dbReference type="EMBL" id="CAH1776392.1"/>
    </source>
</evidence>
<sequence>MEDISENKLCHKQRLEDFRKYDKNTTGAILKLEKVSDRQRTLTWSKVYLRLGSFTLSAAKMRPQTDKPRNATGHNDNNTNKRPEIKGSCSHQVKAKCDTGYTTTFNHYNIYKGNNPTDMHIDIDRGESDADILKGEKCTNYANTTERLSQSAREPLVRIYTPAIQESSNKPVISNCWTKSSRKNENMYSINHTNKGNNGYKADISHGSNSLKRASHSKRLNGNAMHTDGYEGFSEYTTNGLHFPSIINPTSCV</sequence>
<proteinExistence type="predicted"/>
<keyword evidence="3" id="KW-1185">Reference proteome</keyword>
<dbReference type="EMBL" id="CAIIXF020000002">
    <property type="protein sequence ID" value="CAH1776392.1"/>
    <property type="molecule type" value="Genomic_DNA"/>
</dbReference>
<feature type="region of interest" description="Disordered" evidence="1">
    <location>
        <begin position="59"/>
        <end position="87"/>
    </location>
</feature>
<dbReference type="Proteomes" id="UP000749559">
    <property type="component" value="Unassembled WGS sequence"/>
</dbReference>
<organism evidence="2 3">
    <name type="scientific">Owenia fusiformis</name>
    <name type="common">Polychaete worm</name>
    <dbReference type="NCBI Taxonomy" id="6347"/>
    <lineage>
        <taxon>Eukaryota</taxon>
        <taxon>Metazoa</taxon>
        <taxon>Spiralia</taxon>
        <taxon>Lophotrochozoa</taxon>
        <taxon>Annelida</taxon>
        <taxon>Polychaeta</taxon>
        <taxon>Sedentaria</taxon>
        <taxon>Canalipalpata</taxon>
        <taxon>Sabellida</taxon>
        <taxon>Oweniida</taxon>
        <taxon>Oweniidae</taxon>
        <taxon>Owenia</taxon>
    </lineage>
</organism>